<dbReference type="OrthoDB" id="441660at2759"/>
<proteinExistence type="predicted"/>
<dbReference type="InterPro" id="IPR051144">
    <property type="entry name" value="Formin_homology_domain"/>
</dbReference>
<feature type="compositionally biased region" description="Low complexity" evidence="1">
    <location>
        <begin position="730"/>
        <end position="759"/>
    </location>
</feature>
<feature type="compositionally biased region" description="Basic residues" evidence="1">
    <location>
        <begin position="1300"/>
        <end position="1310"/>
    </location>
</feature>
<evidence type="ECO:0000313" key="3">
    <source>
        <dbReference type="EMBL" id="EFJ46301.1"/>
    </source>
</evidence>
<feature type="region of interest" description="Disordered" evidence="1">
    <location>
        <begin position="647"/>
        <end position="775"/>
    </location>
</feature>
<dbReference type="InParanoid" id="D8U249"/>
<feature type="compositionally biased region" description="Polar residues" evidence="1">
    <location>
        <begin position="310"/>
        <end position="324"/>
    </location>
</feature>
<dbReference type="RefSeq" id="XP_002952748.1">
    <property type="nucleotide sequence ID" value="XM_002952702.1"/>
</dbReference>
<organism evidence="4">
    <name type="scientific">Volvox carteri f. nagariensis</name>
    <dbReference type="NCBI Taxonomy" id="3068"/>
    <lineage>
        <taxon>Eukaryota</taxon>
        <taxon>Viridiplantae</taxon>
        <taxon>Chlorophyta</taxon>
        <taxon>core chlorophytes</taxon>
        <taxon>Chlorophyceae</taxon>
        <taxon>CS clade</taxon>
        <taxon>Chlamydomonadales</taxon>
        <taxon>Volvocaceae</taxon>
        <taxon>Volvox</taxon>
    </lineage>
</organism>
<feature type="compositionally biased region" description="Pro residues" evidence="1">
    <location>
        <begin position="1669"/>
        <end position="1736"/>
    </location>
</feature>
<dbReference type="Pfam" id="PF12499">
    <property type="entry name" value="DUF3707"/>
    <property type="match status" value="1"/>
</dbReference>
<dbReference type="PANTHER" id="PTHR45733">
    <property type="entry name" value="FORMIN-J"/>
    <property type="match status" value="1"/>
</dbReference>
<evidence type="ECO:0000259" key="2">
    <source>
        <dbReference type="Pfam" id="PF12499"/>
    </source>
</evidence>
<dbReference type="PANTHER" id="PTHR45733:SF8">
    <property type="entry name" value="FORMIN-J"/>
    <property type="match status" value="1"/>
</dbReference>
<feature type="region of interest" description="Disordered" evidence="1">
    <location>
        <begin position="187"/>
        <end position="247"/>
    </location>
</feature>
<feature type="compositionally biased region" description="Pro residues" evidence="1">
    <location>
        <begin position="192"/>
        <end position="203"/>
    </location>
</feature>
<feature type="region of interest" description="Disordered" evidence="1">
    <location>
        <begin position="853"/>
        <end position="877"/>
    </location>
</feature>
<protein>
    <recommendedName>
        <fullName evidence="2">Pherophorin domain-containing protein</fullName>
    </recommendedName>
</protein>
<feature type="compositionally biased region" description="Low complexity" evidence="1">
    <location>
        <begin position="204"/>
        <end position="214"/>
    </location>
</feature>
<feature type="compositionally biased region" description="Low complexity" evidence="1">
    <location>
        <begin position="1246"/>
        <end position="1299"/>
    </location>
</feature>
<dbReference type="GeneID" id="9627407"/>
<feature type="region of interest" description="Disordered" evidence="1">
    <location>
        <begin position="262"/>
        <end position="341"/>
    </location>
</feature>
<feature type="domain" description="Pherophorin" evidence="2">
    <location>
        <begin position="1472"/>
        <end position="1622"/>
    </location>
</feature>
<feature type="region of interest" description="Disordered" evidence="1">
    <location>
        <begin position="1632"/>
        <end position="1738"/>
    </location>
</feature>
<feature type="compositionally biased region" description="Gly residues" evidence="1">
    <location>
        <begin position="860"/>
        <end position="873"/>
    </location>
</feature>
<feature type="compositionally biased region" description="Gly residues" evidence="1">
    <location>
        <begin position="650"/>
        <end position="660"/>
    </location>
</feature>
<dbReference type="Proteomes" id="UP000001058">
    <property type="component" value="Unassembled WGS sequence"/>
</dbReference>
<feature type="compositionally biased region" description="Pro residues" evidence="1">
    <location>
        <begin position="712"/>
        <end position="721"/>
    </location>
</feature>
<feature type="region of interest" description="Disordered" evidence="1">
    <location>
        <begin position="120"/>
        <end position="172"/>
    </location>
</feature>
<accession>D8U249</accession>
<feature type="compositionally biased region" description="Low complexity" evidence="1">
    <location>
        <begin position="1104"/>
        <end position="1116"/>
    </location>
</feature>
<feature type="compositionally biased region" description="Gly residues" evidence="1">
    <location>
        <begin position="531"/>
        <end position="542"/>
    </location>
</feature>
<dbReference type="EMBL" id="GL378352">
    <property type="protein sequence ID" value="EFJ46301.1"/>
    <property type="molecule type" value="Genomic_DNA"/>
</dbReference>
<name>D8U249_VOLCA</name>
<reference evidence="3 4" key="1">
    <citation type="journal article" date="2010" name="Science">
        <title>Genomic analysis of organismal complexity in the multicellular green alga Volvox carteri.</title>
        <authorList>
            <person name="Prochnik S.E."/>
            <person name="Umen J."/>
            <person name="Nedelcu A.M."/>
            <person name="Hallmann A."/>
            <person name="Miller S.M."/>
            <person name="Nishii I."/>
            <person name="Ferris P."/>
            <person name="Kuo A."/>
            <person name="Mitros T."/>
            <person name="Fritz-Laylin L.K."/>
            <person name="Hellsten U."/>
            <person name="Chapman J."/>
            <person name="Simakov O."/>
            <person name="Rensing S.A."/>
            <person name="Terry A."/>
            <person name="Pangilinan J."/>
            <person name="Kapitonov V."/>
            <person name="Jurka J."/>
            <person name="Salamov A."/>
            <person name="Shapiro H."/>
            <person name="Schmutz J."/>
            <person name="Grimwood J."/>
            <person name="Lindquist E."/>
            <person name="Lucas S."/>
            <person name="Grigoriev I.V."/>
            <person name="Schmitt R."/>
            <person name="Kirk D."/>
            <person name="Rokhsar D.S."/>
        </authorList>
    </citation>
    <scope>NUCLEOTIDE SEQUENCE [LARGE SCALE GENOMIC DNA]</scope>
    <source>
        <strain evidence="4">f. Nagariensis / Eve</strain>
    </source>
</reference>
<feature type="region of interest" description="Disordered" evidence="1">
    <location>
        <begin position="1"/>
        <end position="52"/>
    </location>
</feature>
<feature type="compositionally biased region" description="Polar residues" evidence="1">
    <location>
        <begin position="513"/>
        <end position="527"/>
    </location>
</feature>
<feature type="compositionally biased region" description="Pro residues" evidence="1">
    <location>
        <begin position="1636"/>
        <end position="1662"/>
    </location>
</feature>
<feature type="compositionally biased region" description="Low complexity" evidence="1">
    <location>
        <begin position="262"/>
        <end position="280"/>
    </location>
</feature>
<dbReference type="InterPro" id="IPR024616">
    <property type="entry name" value="Pherophorin"/>
</dbReference>
<feature type="compositionally biased region" description="Low complexity" evidence="1">
    <location>
        <begin position="1"/>
        <end position="15"/>
    </location>
</feature>
<feature type="region of interest" description="Disordered" evidence="1">
    <location>
        <begin position="1091"/>
        <end position="1122"/>
    </location>
</feature>
<feature type="region of interest" description="Disordered" evidence="1">
    <location>
        <begin position="470"/>
        <end position="556"/>
    </location>
</feature>
<feature type="compositionally biased region" description="Gly residues" evidence="1">
    <location>
        <begin position="330"/>
        <end position="340"/>
    </location>
</feature>
<keyword evidence="4" id="KW-1185">Reference proteome</keyword>
<gene>
    <name evidence="3" type="ORF">VOLCADRAFT_93440</name>
</gene>
<feature type="region of interest" description="Disordered" evidence="1">
    <location>
        <begin position="1244"/>
        <end position="1317"/>
    </location>
</feature>
<evidence type="ECO:0000313" key="4">
    <source>
        <dbReference type="Proteomes" id="UP000001058"/>
    </source>
</evidence>
<evidence type="ECO:0000256" key="1">
    <source>
        <dbReference type="SAM" id="MobiDB-lite"/>
    </source>
</evidence>
<dbReference type="KEGG" id="vcn:VOLCADRAFT_93440"/>
<feature type="compositionally biased region" description="Low complexity" evidence="1">
    <location>
        <begin position="238"/>
        <end position="247"/>
    </location>
</feature>
<feature type="compositionally biased region" description="Gly residues" evidence="1">
    <location>
        <begin position="498"/>
        <end position="508"/>
    </location>
</feature>
<feature type="region of interest" description="Disordered" evidence="1">
    <location>
        <begin position="906"/>
        <end position="940"/>
    </location>
</feature>
<sequence length="1929" mass="196747">MKTIGTAAAAAAATAPDSGNGNGNGLTTQNFADSRTKHHQHTRATPGPAAAVPAASGFAVSGAAYPYRFHTAGTSSPTGGDGGDGGGGGDVKLLTISTDDPIVTHVTAALDFNSKAIPAAAAATPPPPPLTPPSQLFPARLSPDSATATRSSDPGMIQRPPHNGHHTSQSGVPSRFVRNVSISVAGQASAVEPPPPPPPPPLPGSGATSGGSPALLRSGSFGSDEAASDTGRTISRPGHGAVSASGSIAGMAGSGGGGGDTAILASGAGERGSGAAASPSFRRQQSGGGSVAASPSFRRQQSGGGGALSVTFSTRASVTSSNGSHVLPPYGGGEDSGSQGGRLLHAAHERASAGGGSGGSGRRRGGGWLRGLGSCFGGGSSDRLVGYHGEDDLAVVAMQRRENLQHQRKGGGSSRRLSKAMSDTFMVRSSRPIAATAAAAAVANGGGGASGPGAGSSRKLQPMLSLQPQKSILKSSSSLKRRAGDGEPALVKRKSSYGDGGGGGGSVVGGRPTITSPVRPDTSSPNKSFRGGNGSPLGGGSETGSPANGSGSGSIGKALLRKSRSLQLTTHARLGGGSLGTTGLAAAAGGMLESGTVGRAAPPVAISASGVPPAASSCGGGDVAGNGGEVFASRPSLVQRMITRQLSRGASGGGGGGPGGTRSSSPGAAGGSGAGNSPMGRVTSRNAVLPLPSLQVGFGGASDRGAEEGESVPPPPPPPPLSSQTPRSLASFRRSAAGESASAAGSEAQTPSYPSSPSYQQESLPRRRPASRTSKLAAGVGIQQLSEEGAADCFDNPLYIKAERMTAPARQLAGLIGALTSASAELSYPSSPMGVGVSDRRRRVTVGGLQIATKTNGSDVDGGGGGGGGGGDGVSAPAPLLGNLPAGSESGRWRLRVMHAMKDRAELPPEGLTSPQPEGDSGGAVATATTGGALDAPEDSQIPSSRFRLTKFYSLGRTVHRPSDSSEGPLVLPLRQQRPALAAAAVASAQLTAAALRASAEAALDHARHVSCNGGGTPSIITPAPAATASAAAAVAAAAGTGFNDAAPTLTAAAPRDSLESWVRIHSRRCAADRGTALGPLDPLDELSEVTKFGAPPPPPPLSQPAAAETAGEPGPLSMPYLRGAVPQSLQRGGARLSPEPAAVQMWLHRNDRFLVPEQEETSEAPQLPLRQHGGLRSILGAPHTITPHERRAFPVRIFGMVSERIFDMKKGWMALESWDNCEGRLGWVSGCRDAMRCDAEWWRGSAPHKSSPSPSHSTSTAPSFLPYSNNSNNKNNDATSSSPAAAAGAGAVLPASSPHQKHRHQRHRILNLPFPPTDTRNIDMPCPVPAGHVSPFSNDWETLVSGECRTTEWPQIQHGGIPTSAACGGGSGGQTNTCTSTKQQPLLLRLPHFQQQSRVCKASYQGSDKAAETLTHRNAAAAMAAQQPRSQPSLSRVAAAAVLPALLVLLALGGPAAPRLVYGSVYTGTDFPFENCVQEQRNSPYYATLYSYRENRLYNTSTICIQVRVLSTCTPGKYRCCTTGINKLKVFPALKCRGSVASALVNGNLIMSYYWEEHSGYDILKVTPLSQWLSTPEKADGAILCLNLQAPCWQASTFSYNSQLLEYALYDKKANNYECCPTGTVLFSASEPGFPSRPPPSRMPPMPPDVPSEPVAASPPPKVRKPKPPPALPPSPPPSPSPPPPKRVSPPPPLQRSPPPPTPLPLSPLLPPPSKTKRPPPPPPLPSASPPPPPRGCAVTVIVHRSAASTQGAFTNDVCTLYGTLVTLPLYDGTASPQATYTCAISDPSNMALNITLATAEDARALLSIYGDAVQRRNIAALLGLTDCSNDFATLSTSCMQDLAPVTGATLNTWIGLTIRTDQGAAIPGYNTDGSRLSFIPDDFQYDRARSAVRYYMLSCNAATSSCGFRYSPGGATDVQPSYICEFL</sequence>
<feature type="compositionally biased region" description="Low complexity" evidence="1">
    <location>
        <begin position="923"/>
        <end position="933"/>
    </location>
</feature>